<keyword evidence="5" id="KW-0408">Iron</keyword>
<dbReference type="SUPFAM" id="SSF52833">
    <property type="entry name" value="Thioredoxin-like"/>
    <property type="match status" value="1"/>
</dbReference>
<proteinExistence type="inferred from homology"/>
<dbReference type="Proteomes" id="UP001229244">
    <property type="component" value="Unassembled WGS sequence"/>
</dbReference>
<dbReference type="Gene3D" id="1.10.150.20">
    <property type="entry name" value="5' to 3' exonuclease, C-terminal subdomain"/>
    <property type="match status" value="1"/>
</dbReference>
<feature type="compositionally biased region" description="Polar residues" evidence="10">
    <location>
        <begin position="188"/>
        <end position="197"/>
    </location>
</feature>
<evidence type="ECO:0000256" key="4">
    <source>
        <dbReference type="ARBA" id="ARBA00022967"/>
    </source>
</evidence>
<evidence type="ECO:0000313" key="12">
    <source>
        <dbReference type="Proteomes" id="UP001229244"/>
    </source>
</evidence>
<feature type="region of interest" description="Disordered" evidence="10">
    <location>
        <begin position="170"/>
        <end position="351"/>
    </location>
</feature>
<comment type="cofactor">
    <cofactor evidence="8">
        <name>[2Fe-2S] cluster</name>
        <dbReference type="ChEBI" id="CHEBI:190135"/>
    </cofactor>
</comment>
<dbReference type="AlphaFoldDB" id="A0AAE4ASI0"/>
<dbReference type="PROSITE" id="PS01099">
    <property type="entry name" value="COMPLEX1_24K"/>
    <property type="match status" value="1"/>
</dbReference>
<keyword evidence="12" id="KW-1185">Reference proteome</keyword>
<dbReference type="GO" id="GO:0022890">
    <property type="term" value="F:inorganic cation transmembrane transporter activity"/>
    <property type="evidence" value="ECO:0007669"/>
    <property type="project" value="UniProtKB-ARBA"/>
</dbReference>
<keyword evidence="3" id="KW-0479">Metal-binding</keyword>
<gene>
    <name evidence="11" type="ORF">J2S73_002743</name>
</gene>
<dbReference type="GO" id="GO:1902494">
    <property type="term" value="C:catalytic complex"/>
    <property type="evidence" value="ECO:0007669"/>
    <property type="project" value="UniProtKB-ARBA"/>
</dbReference>
<keyword evidence="7" id="KW-0520">NAD</keyword>
<dbReference type="GO" id="GO:0031090">
    <property type="term" value="C:organelle membrane"/>
    <property type="evidence" value="ECO:0007669"/>
    <property type="project" value="UniProtKB-ARBA"/>
</dbReference>
<dbReference type="GO" id="GO:0008324">
    <property type="term" value="F:monoatomic cation transmembrane transporter activity"/>
    <property type="evidence" value="ECO:0007669"/>
    <property type="project" value="UniProtKB-ARBA"/>
</dbReference>
<dbReference type="Gene3D" id="3.40.30.10">
    <property type="entry name" value="Glutaredoxin"/>
    <property type="match status" value="1"/>
</dbReference>
<dbReference type="NCBIfam" id="NF005724">
    <property type="entry name" value="PRK07539.1-4"/>
    <property type="match status" value="1"/>
</dbReference>
<evidence type="ECO:0000256" key="5">
    <source>
        <dbReference type="ARBA" id="ARBA00023004"/>
    </source>
</evidence>
<dbReference type="InterPro" id="IPR041921">
    <property type="entry name" value="NuoE_N"/>
</dbReference>
<comment type="catalytic activity">
    <reaction evidence="9">
        <text>a quinone + NADH + 5 H(+)(in) = a quinol + NAD(+) + 4 H(+)(out)</text>
        <dbReference type="Rhea" id="RHEA:57888"/>
        <dbReference type="ChEBI" id="CHEBI:15378"/>
        <dbReference type="ChEBI" id="CHEBI:24646"/>
        <dbReference type="ChEBI" id="CHEBI:57540"/>
        <dbReference type="ChEBI" id="CHEBI:57945"/>
        <dbReference type="ChEBI" id="CHEBI:132124"/>
    </reaction>
</comment>
<dbReference type="InterPro" id="IPR042128">
    <property type="entry name" value="NuoE_dom"/>
</dbReference>
<dbReference type="GO" id="GO:0098662">
    <property type="term" value="P:inorganic cation transmembrane transport"/>
    <property type="evidence" value="ECO:0007669"/>
    <property type="project" value="UniProtKB-ARBA"/>
</dbReference>
<evidence type="ECO:0000256" key="7">
    <source>
        <dbReference type="ARBA" id="ARBA00023027"/>
    </source>
</evidence>
<evidence type="ECO:0000256" key="9">
    <source>
        <dbReference type="ARBA" id="ARBA00047712"/>
    </source>
</evidence>
<dbReference type="GO" id="GO:0098796">
    <property type="term" value="C:membrane protein complex"/>
    <property type="evidence" value="ECO:0007669"/>
    <property type="project" value="UniProtKB-ARBA"/>
</dbReference>
<dbReference type="PANTHER" id="PTHR10371:SF3">
    <property type="entry name" value="NADH DEHYDROGENASE [UBIQUINONE] FLAVOPROTEIN 2, MITOCHONDRIAL"/>
    <property type="match status" value="1"/>
</dbReference>
<dbReference type="GO" id="GO:0031967">
    <property type="term" value="C:organelle envelope"/>
    <property type="evidence" value="ECO:0007669"/>
    <property type="project" value="UniProtKB-ARBA"/>
</dbReference>
<evidence type="ECO:0000256" key="2">
    <source>
        <dbReference type="ARBA" id="ARBA00022714"/>
    </source>
</evidence>
<comment type="similarity">
    <text evidence="1">Belongs to the complex I 24 kDa subunit family.</text>
</comment>
<evidence type="ECO:0000256" key="8">
    <source>
        <dbReference type="ARBA" id="ARBA00034078"/>
    </source>
</evidence>
<organism evidence="11 12">
    <name type="scientific">Amorphus orientalis</name>
    <dbReference type="NCBI Taxonomy" id="649198"/>
    <lineage>
        <taxon>Bacteria</taxon>
        <taxon>Pseudomonadati</taxon>
        <taxon>Pseudomonadota</taxon>
        <taxon>Alphaproteobacteria</taxon>
        <taxon>Hyphomicrobiales</taxon>
        <taxon>Amorphaceae</taxon>
        <taxon>Amorphus</taxon>
    </lineage>
</organism>
<dbReference type="GO" id="GO:0022804">
    <property type="term" value="F:active transmembrane transporter activity"/>
    <property type="evidence" value="ECO:0007669"/>
    <property type="project" value="UniProtKB-ARBA"/>
</dbReference>
<dbReference type="PANTHER" id="PTHR10371">
    <property type="entry name" value="NADH DEHYDROGENASE UBIQUINONE FLAVOPROTEIN 2, MITOCHONDRIAL"/>
    <property type="match status" value="1"/>
</dbReference>
<dbReference type="FunFam" id="1.10.10.1590:FF:000001">
    <property type="entry name" value="NADH-quinone oxidoreductase subunit E"/>
    <property type="match status" value="1"/>
</dbReference>
<dbReference type="GO" id="GO:0046872">
    <property type="term" value="F:metal ion binding"/>
    <property type="evidence" value="ECO:0007669"/>
    <property type="project" value="UniProtKB-KW"/>
</dbReference>
<comment type="caution">
    <text evidence="11">The sequence shown here is derived from an EMBL/GenBank/DDBJ whole genome shotgun (WGS) entry which is preliminary data.</text>
</comment>
<protein>
    <submittedName>
        <fullName evidence="11">NADH-quinone oxidoreductase subunit E</fullName>
    </submittedName>
</protein>
<evidence type="ECO:0000313" key="11">
    <source>
        <dbReference type="EMBL" id="MDQ0316286.1"/>
    </source>
</evidence>
<evidence type="ECO:0000256" key="3">
    <source>
        <dbReference type="ARBA" id="ARBA00022723"/>
    </source>
</evidence>
<keyword evidence="4" id="KW-1278">Translocase</keyword>
<dbReference type="CDD" id="cd03064">
    <property type="entry name" value="TRX_Fd_NuoE"/>
    <property type="match status" value="1"/>
</dbReference>
<feature type="compositionally biased region" description="Low complexity" evidence="10">
    <location>
        <begin position="294"/>
        <end position="303"/>
    </location>
</feature>
<dbReference type="Pfam" id="PF01257">
    <property type="entry name" value="2Fe-2S_thioredx"/>
    <property type="match status" value="1"/>
</dbReference>
<dbReference type="FunFam" id="3.40.30.10:FF:000022">
    <property type="entry name" value="NADH dehydrogenase flavoprotein 2, mitochondrial"/>
    <property type="match status" value="1"/>
</dbReference>
<dbReference type="GO" id="GO:0003954">
    <property type="term" value="F:NADH dehydrogenase activity"/>
    <property type="evidence" value="ECO:0007669"/>
    <property type="project" value="TreeGrafter"/>
</dbReference>
<dbReference type="InterPro" id="IPR036249">
    <property type="entry name" value="Thioredoxin-like_sf"/>
</dbReference>
<reference evidence="11" key="1">
    <citation type="submission" date="2023-07" db="EMBL/GenBank/DDBJ databases">
        <title>Genomic Encyclopedia of Type Strains, Phase IV (KMG-IV): sequencing the most valuable type-strain genomes for metagenomic binning, comparative biology and taxonomic classification.</title>
        <authorList>
            <person name="Goeker M."/>
        </authorList>
    </citation>
    <scope>NUCLEOTIDE SEQUENCE</scope>
    <source>
        <strain evidence="11">DSM 21202</strain>
    </source>
</reference>
<evidence type="ECO:0000256" key="10">
    <source>
        <dbReference type="SAM" id="MobiDB-lite"/>
    </source>
</evidence>
<keyword evidence="6" id="KW-0411">Iron-sulfur</keyword>
<keyword evidence="2" id="KW-0001">2Fe-2S</keyword>
<feature type="compositionally biased region" description="Basic and acidic residues" evidence="10">
    <location>
        <begin position="322"/>
        <end position="339"/>
    </location>
</feature>
<sequence>MAVRRLAEVQPDSFSFTPENLEWAKKTIAKYPEGRQASAVVPLLWRAQEQHGWLPEPAIRLVADMLDMPYIRVLENATFYTMFQLKPVGTTAHIQVCGTTPCQLRGAEELVAICKRRINGHAFEVSEDGRFSWEEVECLGACVNAPMVQVGPDTFEDLTPETFEALIDGYAAGKPPEPGPQSDRKSSEPVTGATSLTDPALYDGSRYRDDTSKTSAAADPEADTSVDPSSPEAAGKQKGRPQGEDDAEAAAARKSGLATSDEKGAPSTSTVHAADQERSETGPDPEAPPKVKAQQETPEQAAEADADRREKKLATLPTDASPEDRADAVGTKPELRSAEAGETDDLQQINGIGPKIESTLKDLGIHEFGQIADWTPDNVAWVETYLKFKGRVEREDWIEQAKTLAAKKTDKES</sequence>
<dbReference type="RefSeq" id="WP_306886113.1">
    <property type="nucleotide sequence ID" value="NZ_JAUSUL010000002.1"/>
</dbReference>
<accession>A0AAE4ASI0</accession>
<dbReference type="EMBL" id="JAUSUL010000002">
    <property type="protein sequence ID" value="MDQ0316286.1"/>
    <property type="molecule type" value="Genomic_DNA"/>
</dbReference>
<dbReference type="InterPro" id="IPR002023">
    <property type="entry name" value="NuoE-like"/>
</dbReference>
<name>A0AAE4ASI0_9HYPH</name>
<evidence type="ECO:0000256" key="6">
    <source>
        <dbReference type="ARBA" id="ARBA00023014"/>
    </source>
</evidence>
<dbReference type="GO" id="GO:0051537">
    <property type="term" value="F:2 iron, 2 sulfur cluster binding"/>
    <property type="evidence" value="ECO:0007669"/>
    <property type="project" value="UniProtKB-KW"/>
</dbReference>
<dbReference type="NCBIfam" id="TIGR01958">
    <property type="entry name" value="nuoE_fam"/>
    <property type="match status" value="1"/>
</dbReference>
<evidence type="ECO:0000256" key="1">
    <source>
        <dbReference type="ARBA" id="ARBA00010643"/>
    </source>
</evidence>
<dbReference type="Gene3D" id="1.10.10.1590">
    <property type="entry name" value="NADH-quinone oxidoreductase subunit E"/>
    <property type="match status" value="1"/>
</dbReference>